<dbReference type="InterPro" id="IPR011703">
    <property type="entry name" value="ATPase_AAA-3"/>
</dbReference>
<evidence type="ECO:0000256" key="2">
    <source>
        <dbReference type="ARBA" id="ARBA00022840"/>
    </source>
</evidence>
<feature type="domain" description="ATPase AAA-3" evidence="4">
    <location>
        <begin position="46"/>
        <end position="175"/>
    </location>
</feature>
<dbReference type="PANTHER" id="PTHR42759">
    <property type="entry name" value="MOXR FAMILY PROTEIN"/>
    <property type="match status" value="1"/>
</dbReference>
<name>A0A7I7X006_9MYCO</name>
<dbReference type="Proteomes" id="UP000467260">
    <property type="component" value="Chromosome"/>
</dbReference>
<dbReference type="FunFam" id="3.40.50.300:FF:000640">
    <property type="entry name" value="MoxR family ATPase"/>
    <property type="match status" value="1"/>
</dbReference>
<dbReference type="AlphaFoldDB" id="A0A7I7X006"/>
<evidence type="ECO:0000313" key="6">
    <source>
        <dbReference type="EMBL" id="BBZ23034.1"/>
    </source>
</evidence>
<organism evidence="6 7">
    <name type="scientific">Mycolicibacter hiberniae</name>
    <dbReference type="NCBI Taxonomy" id="29314"/>
    <lineage>
        <taxon>Bacteria</taxon>
        <taxon>Bacillati</taxon>
        <taxon>Actinomycetota</taxon>
        <taxon>Actinomycetes</taxon>
        <taxon>Mycobacteriales</taxon>
        <taxon>Mycobacteriaceae</taxon>
        <taxon>Mycolicibacter</taxon>
    </lineage>
</organism>
<dbReference type="Gene3D" id="1.10.8.80">
    <property type="entry name" value="Magnesium chelatase subunit I, C-Terminal domain"/>
    <property type="match status" value="1"/>
</dbReference>
<dbReference type="PIRSF" id="PIRSF002849">
    <property type="entry name" value="AAA_ATPase_chaperone_MoxR_prd"/>
    <property type="match status" value="1"/>
</dbReference>
<evidence type="ECO:0000256" key="1">
    <source>
        <dbReference type="ARBA" id="ARBA00022741"/>
    </source>
</evidence>
<dbReference type="SUPFAM" id="SSF52540">
    <property type="entry name" value="P-loop containing nucleoside triphosphate hydrolases"/>
    <property type="match status" value="1"/>
</dbReference>
<dbReference type="GO" id="GO:0016887">
    <property type="term" value="F:ATP hydrolysis activity"/>
    <property type="evidence" value="ECO:0007669"/>
    <property type="project" value="InterPro"/>
</dbReference>
<dbReference type="Pfam" id="PF07726">
    <property type="entry name" value="AAA_3"/>
    <property type="match status" value="1"/>
</dbReference>
<keyword evidence="7" id="KW-1185">Reference proteome</keyword>
<dbReference type="PANTHER" id="PTHR42759:SF5">
    <property type="entry name" value="METHANOL DEHYDROGENASE REGULATOR"/>
    <property type="match status" value="1"/>
</dbReference>
<dbReference type="InterPro" id="IPR027417">
    <property type="entry name" value="P-loop_NTPase"/>
</dbReference>
<dbReference type="CDD" id="cd00009">
    <property type="entry name" value="AAA"/>
    <property type="match status" value="1"/>
</dbReference>
<accession>A0A7I7X006</accession>
<evidence type="ECO:0000259" key="4">
    <source>
        <dbReference type="Pfam" id="PF07726"/>
    </source>
</evidence>
<gene>
    <name evidence="6" type="primary">moxR3</name>
    <name evidence="6" type="ORF">MHIB_14520</name>
</gene>
<evidence type="ECO:0000313" key="7">
    <source>
        <dbReference type="Proteomes" id="UP000467260"/>
    </source>
</evidence>
<evidence type="ECO:0000259" key="5">
    <source>
        <dbReference type="Pfam" id="PF17863"/>
    </source>
</evidence>
<dbReference type="Pfam" id="PF17863">
    <property type="entry name" value="AAA_lid_2"/>
    <property type="match status" value="1"/>
</dbReference>
<reference evidence="6 7" key="1">
    <citation type="journal article" date="2019" name="Emerg. Microbes Infect.">
        <title>Comprehensive subspecies identification of 175 nontuberculous mycobacteria species based on 7547 genomic profiles.</title>
        <authorList>
            <person name="Matsumoto Y."/>
            <person name="Kinjo T."/>
            <person name="Motooka D."/>
            <person name="Nabeya D."/>
            <person name="Jung N."/>
            <person name="Uechi K."/>
            <person name="Horii T."/>
            <person name="Iida T."/>
            <person name="Fujita J."/>
            <person name="Nakamura S."/>
        </authorList>
    </citation>
    <scope>NUCLEOTIDE SEQUENCE [LARGE SCALE GENOMIC DNA]</scope>
    <source>
        <strain evidence="6 7">JCM 13571</strain>
    </source>
</reference>
<evidence type="ECO:0000256" key="3">
    <source>
        <dbReference type="ARBA" id="ARBA00061607"/>
    </source>
</evidence>
<dbReference type="RefSeq" id="WP_179960811.1">
    <property type="nucleotide sequence ID" value="NZ_AP022609.1"/>
</dbReference>
<proteinExistence type="inferred from homology"/>
<keyword evidence="1" id="KW-0547">Nucleotide-binding</keyword>
<dbReference type="Gene3D" id="3.40.50.300">
    <property type="entry name" value="P-loop containing nucleotide triphosphate hydrolases"/>
    <property type="match status" value="1"/>
</dbReference>
<dbReference type="InterPro" id="IPR041628">
    <property type="entry name" value="ChlI/MoxR_AAA_lid"/>
</dbReference>
<dbReference type="InterPro" id="IPR050764">
    <property type="entry name" value="CbbQ/NirQ/NorQ/GpvN"/>
</dbReference>
<feature type="domain" description="ChlI/MoxR AAA lid" evidence="5">
    <location>
        <begin position="241"/>
        <end position="311"/>
    </location>
</feature>
<dbReference type="EMBL" id="AP022609">
    <property type="protein sequence ID" value="BBZ23034.1"/>
    <property type="molecule type" value="Genomic_DNA"/>
</dbReference>
<dbReference type="KEGG" id="mhib:MHIB_14520"/>
<protein>
    <submittedName>
        <fullName evidence="6">Methanol dehydrogenase transcriptional regulator MoxR</fullName>
    </submittedName>
</protein>
<sequence>MSTGLSGAAATTGQRCTAVLDEIERVVVGKRSALSLILTTVLAGGHVLIEDLPGLGKTLIARSFAAALGLDFIRVQFTPDLLPADLLGTTVYEMSTGRFEFRRGPIFTNLVLADEINRTPPKTQAALLEAMAEGQVSIDGTTHRLPTPFIVLATDNPIEYEGTYPLPEAQLDRFAIRLHLGYLSEQGEAAMLRRRLDRGAALPTVRKVVDADELVAMRESVEQVSVHDDVLRYVVALATGTRRHPQVAVGASPRSELDLVQLARARALLLGRDYVIPEDVKALATSAIAHRITLRPEMWVRRVQGTDVVEDLLRRLPVPRTPEAAPS</sequence>
<comment type="similarity">
    <text evidence="3">Belongs to the MoxR family.</text>
</comment>
<keyword evidence="2" id="KW-0067">ATP-binding</keyword>
<dbReference type="GO" id="GO:0005524">
    <property type="term" value="F:ATP binding"/>
    <property type="evidence" value="ECO:0007669"/>
    <property type="project" value="UniProtKB-KW"/>
</dbReference>